<dbReference type="FunFam" id="1.10.10.60:FF:000090">
    <property type="entry name" value="Transcriptional regulator ArgR, AraC family"/>
    <property type="match status" value="1"/>
</dbReference>
<sequence>MAADTRRVAFLLWPGTHPATLVPALSVLRSANRMAESLCYKVDCFSLDGQPLVSPEGLQMPARQWQAPYPELRRLWLVADQLPETLPATLVQHLRTLARDGLPLGAIEGGVFPLAMSGLLDGHRCAVHWRMIDEFRERFPAVTASSQLFEQDRARLSSSGGQATLDLFLSLVAEDHGQDLAALVAEDLVLERIRDGSERQRVPLRNRLGSTHPKLTQAVILMESNIEEPLTTDEIARHVCVSRRQLERIFKQYLNSVPSQYYLELRLNRARQMLLQTSKSIIQIGLSCGFSSGPHFSSAYRNCFGITPREDRNQRRAQQAMDAGAKDTQEQ</sequence>
<dbReference type="InterPro" id="IPR018060">
    <property type="entry name" value="HTH_AraC"/>
</dbReference>
<evidence type="ECO:0000256" key="3">
    <source>
        <dbReference type="ARBA" id="ARBA00023159"/>
    </source>
</evidence>
<dbReference type="InterPro" id="IPR018062">
    <property type="entry name" value="HTH_AraC-typ_CS"/>
</dbReference>
<protein>
    <submittedName>
        <fullName evidence="7">AraC family transcriptional regulator</fullName>
    </submittedName>
</protein>
<dbReference type="Gene3D" id="3.40.50.880">
    <property type="match status" value="1"/>
</dbReference>
<accession>A0A1V0B598</accession>
<keyword evidence="8" id="KW-1185">Reference proteome</keyword>
<feature type="domain" description="HTH araC/xylS-type" evidence="6">
    <location>
        <begin position="216"/>
        <end position="314"/>
    </location>
</feature>
<dbReference type="GO" id="GO:0003700">
    <property type="term" value="F:DNA-binding transcription factor activity"/>
    <property type="evidence" value="ECO:0007669"/>
    <property type="project" value="InterPro"/>
</dbReference>
<dbReference type="GO" id="GO:0043565">
    <property type="term" value="F:sequence-specific DNA binding"/>
    <property type="evidence" value="ECO:0007669"/>
    <property type="project" value="InterPro"/>
</dbReference>
<dbReference type="CDD" id="cd03136">
    <property type="entry name" value="GATase1_AraC_ArgR_like"/>
    <property type="match status" value="1"/>
</dbReference>
<evidence type="ECO:0000256" key="1">
    <source>
        <dbReference type="ARBA" id="ARBA00023015"/>
    </source>
</evidence>
<evidence type="ECO:0000259" key="6">
    <source>
        <dbReference type="PROSITE" id="PS01124"/>
    </source>
</evidence>
<dbReference type="EMBL" id="CP020100">
    <property type="protein sequence ID" value="AQZ95112.1"/>
    <property type="molecule type" value="Genomic_DNA"/>
</dbReference>
<keyword evidence="4" id="KW-0804">Transcription</keyword>
<dbReference type="STRING" id="1931241.BVH74_10295"/>
<keyword evidence="3" id="KW-0010">Activator</keyword>
<gene>
    <name evidence="7" type="ORF">BVH74_10295</name>
</gene>
<evidence type="ECO:0000313" key="8">
    <source>
        <dbReference type="Proteomes" id="UP000243488"/>
    </source>
</evidence>
<dbReference type="Proteomes" id="UP000243488">
    <property type="component" value="Chromosome"/>
</dbReference>
<dbReference type="Pfam" id="PF12833">
    <property type="entry name" value="HTH_18"/>
    <property type="match status" value="1"/>
</dbReference>
<dbReference type="PROSITE" id="PS00041">
    <property type="entry name" value="HTH_ARAC_FAMILY_1"/>
    <property type="match status" value="1"/>
</dbReference>
<proteinExistence type="predicted"/>
<reference evidence="7 8" key="1">
    <citation type="submission" date="2017-03" db="EMBL/GenBank/DDBJ databases">
        <title>Complete genome sequence of the novel DNRA strain Pseudomonas sp. S-6-2 isolated from Chinese polluted river sediment. Journal of Biotechnology.</title>
        <authorList>
            <person name="Li J."/>
            <person name="Xiang F."/>
            <person name="Wang L."/>
            <person name="Xi L."/>
            <person name="Liu J."/>
        </authorList>
    </citation>
    <scope>NUCLEOTIDE SEQUENCE [LARGE SCALE GENOMIC DNA]</scope>
    <source>
        <strain evidence="7 8">S-6-2</strain>
    </source>
</reference>
<dbReference type="InterPro" id="IPR029062">
    <property type="entry name" value="Class_I_gatase-like"/>
</dbReference>
<keyword evidence="2" id="KW-0238">DNA-binding</keyword>
<dbReference type="PANTHER" id="PTHR43280:SF2">
    <property type="entry name" value="HTH-TYPE TRANSCRIPTIONAL REGULATOR EXSA"/>
    <property type="match status" value="1"/>
</dbReference>
<organism evidence="7 8">
    <name type="scientific">Halopseudomonas phragmitis</name>
    <dbReference type="NCBI Taxonomy" id="1931241"/>
    <lineage>
        <taxon>Bacteria</taxon>
        <taxon>Pseudomonadati</taxon>
        <taxon>Pseudomonadota</taxon>
        <taxon>Gammaproteobacteria</taxon>
        <taxon>Pseudomonadales</taxon>
        <taxon>Pseudomonadaceae</taxon>
        <taxon>Halopseudomonas</taxon>
    </lineage>
</organism>
<evidence type="ECO:0000256" key="5">
    <source>
        <dbReference type="SAM" id="MobiDB-lite"/>
    </source>
</evidence>
<dbReference type="PANTHER" id="PTHR43280">
    <property type="entry name" value="ARAC-FAMILY TRANSCRIPTIONAL REGULATOR"/>
    <property type="match status" value="1"/>
</dbReference>
<dbReference type="SMART" id="SM00342">
    <property type="entry name" value="HTH_ARAC"/>
    <property type="match status" value="1"/>
</dbReference>
<dbReference type="RefSeq" id="WP_080049981.1">
    <property type="nucleotide sequence ID" value="NZ_CP020100.1"/>
</dbReference>
<feature type="region of interest" description="Disordered" evidence="5">
    <location>
        <begin position="312"/>
        <end position="331"/>
    </location>
</feature>
<dbReference type="PROSITE" id="PS01124">
    <property type="entry name" value="HTH_ARAC_FAMILY_2"/>
    <property type="match status" value="1"/>
</dbReference>
<dbReference type="KEGG" id="ppha:BVH74_10295"/>
<dbReference type="InterPro" id="IPR009057">
    <property type="entry name" value="Homeodomain-like_sf"/>
</dbReference>
<evidence type="ECO:0000256" key="4">
    <source>
        <dbReference type="ARBA" id="ARBA00023163"/>
    </source>
</evidence>
<dbReference type="SUPFAM" id="SSF46689">
    <property type="entry name" value="Homeodomain-like"/>
    <property type="match status" value="2"/>
</dbReference>
<evidence type="ECO:0000256" key="2">
    <source>
        <dbReference type="ARBA" id="ARBA00023125"/>
    </source>
</evidence>
<keyword evidence="1" id="KW-0805">Transcription regulation</keyword>
<evidence type="ECO:0000313" key="7">
    <source>
        <dbReference type="EMBL" id="AQZ95112.1"/>
    </source>
</evidence>
<dbReference type="SUPFAM" id="SSF52317">
    <property type="entry name" value="Class I glutamine amidotransferase-like"/>
    <property type="match status" value="1"/>
</dbReference>
<dbReference type="AlphaFoldDB" id="A0A1V0B598"/>
<name>A0A1V0B598_9GAMM</name>
<dbReference type="Gene3D" id="1.10.10.60">
    <property type="entry name" value="Homeodomain-like"/>
    <property type="match status" value="2"/>
</dbReference>
<dbReference type="GO" id="GO:0009893">
    <property type="term" value="P:positive regulation of metabolic process"/>
    <property type="evidence" value="ECO:0007669"/>
    <property type="project" value="UniProtKB-ARBA"/>
</dbReference>